<dbReference type="InterPro" id="IPR050769">
    <property type="entry name" value="NAT_camello-type"/>
</dbReference>
<dbReference type="GO" id="GO:0008080">
    <property type="term" value="F:N-acetyltransferase activity"/>
    <property type="evidence" value="ECO:0007669"/>
    <property type="project" value="InterPro"/>
</dbReference>
<keyword evidence="1 3" id="KW-0808">Transferase</keyword>
<reference evidence="3 4" key="1">
    <citation type="submission" date="2018-12" db="EMBL/GenBank/DDBJ databases">
        <title>Genome analysis provides insights into bioremediation potentialities of Halogeometricum borinquense strain N11.</title>
        <authorList>
            <person name="Najjari A."/>
            <person name="Youssef N."/>
            <person name="Fhoula I."/>
            <person name="Ben Dhia O."/>
            <person name="Mahjoubi M."/>
            <person name="Ouzari H.I."/>
            <person name="Cherif A."/>
        </authorList>
    </citation>
    <scope>NUCLEOTIDE SEQUENCE [LARGE SCALE GENOMIC DNA]</scope>
    <source>
        <strain evidence="3 4">N11</strain>
    </source>
</reference>
<organism evidence="3 4">
    <name type="scientific">Halogeometricum borinquense</name>
    <dbReference type="NCBI Taxonomy" id="60847"/>
    <lineage>
        <taxon>Archaea</taxon>
        <taxon>Methanobacteriati</taxon>
        <taxon>Methanobacteriota</taxon>
        <taxon>Stenosarchaea group</taxon>
        <taxon>Halobacteria</taxon>
        <taxon>Halobacteriales</taxon>
        <taxon>Haloferacaceae</taxon>
        <taxon>Halogeometricum</taxon>
    </lineage>
</organism>
<evidence type="ECO:0000256" key="1">
    <source>
        <dbReference type="ARBA" id="ARBA00022679"/>
    </source>
</evidence>
<evidence type="ECO:0000259" key="2">
    <source>
        <dbReference type="PROSITE" id="PS51186"/>
    </source>
</evidence>
<evidence type="ECO:0000313" key="4">
    <source>
        <dbReference type="Proteomes" id="UP000294028"/>
    </source>
</evidence>
<dbReference type="InterPro" id="IPR000182">
    <property type="entry name" value="GNAT_dom"/>
</dbReference>
<gene>
    <name evidence="3" type="ORF">ELS19_06200</name>
</gene>
<protein>
    <submittedName>
        <fullName evidence="3">GNAT family N-acetyltransferase</fullName>
    </submittedName>
</protein>
<name>A0A482TL18_9EURY</name>
<comment type="caution">
    <text evidence="3">The sequence shown here is derived from an EMBL/GenBank/DDBJ whole genome shotgun (WGS) entry which is preliminary data.</text>
</comment>
<dbReference type="RefSeq" id="WP_129784010.1">
    <property type="nucleotide sequence ID" value="NZ_RZHH01000002.1"/>
</dbReference>
<dbReference type="InterPro" id="IPR016181">
    <property type="entry name" value="Acyl_CoA_acyltransferase"/>
</dbReference>
<dbReference type="Proteomes" id="UP000294028">
    <property type="component" value="Unassembled WGS sequence"/>
</dbReference>
<dbReference type="PROSITE" id="PS51186">
    <property type="entry name" value="GNAT"/>
    <property type="match status" value="1"/>
</dbReference>
<dbReference type="EMBL" id="RZHH01000002">
    <property type="protein sequence ID" value="RYJ13585.1"/>
    <property type="molecule type" value="Genomic_DNA"/>
</dbReference>
<dbReference type="PANTHER" id="PTHR13947">
    <property type="entry name" value="GNAT FAMILY N-ACETYLTRANSFERASE"/>
    <property type="match status" value="1"/>
</dbReference>
<dbReference type="Gene3D" id="3.40.630.30">
    <property type="match status" value="1"/>
</dbReference>
<feature type="domain" description="N-acetyltransferase" evidence="2">
    <location>
        <begin position="9"/>
        <end position="170"/>
    </location>
</feature>
<accession>A0A482TL18</accession>
<dbReference type="PANTHER" id="PTHR13947:SF37">
    <property type="entry name" value="LD18367P"/>
    <property type="match status" value="1"/>
</dbReference>
<dbReference type="SUPFAM" id="SSF55729">
    <property type="entry name" value="Acyl-CoA N-acyltransferases (Nat)"/>
    <property type="match status" value="1"/>
</dbReference>
<dbReference type="Pfam" id="PF00583">
    <property type="entry name" value="Acetyltransf_1"/>
    <property type="match status" value="1"/>
</dbReference>
<evidence type="ECO:0000313" key="3">
    <source>
        <dbReference type="EMBL" id="RYJ13585.1"/>
    </source>
</evidence>
<sequence>MSEKGKSAVEIRRFQSGDSERIRELNQVAMATTPEYEPDLPDKDLRDVQSNYLDSGGEFLVGIVNGTIVGMGAYTTPNEWKEEFIQLDSQTTELTRMRVDPEYHGRGIGSAIYHELEQRARQDRYEQFVLDTGVENDTARGFYERLGFQLQQQVSINFGDLVFELALYQKFIDE</sequence>
<proteinExistence type="predicted"/>
<dbReference type="AlphaFoldDB" id="A0A482TL18"/>
<dbReference type="CDD" id="cd04301">
    <property type="entry name" value="NAT_SF"/>
    <property type="match status" value="1"/>
</dbReference>